<dbReference type="AlphaFoldDB" id="A0A0W8FIH4"/>
<keyword evidence="13" id="KW-0464">Manganese</keyword>
<keyword evidence="10" id="KW-0460">Magnesium</keyword>
<proteinExistence type="inferred from homology"/>
<protein>
    <recommendedName>
        <fullName evidence="18">Dolichyl-phosphooligosaccharide-protein glycotransferase</fullName>
    </recommendedName>
</protein>
<evidence type="ECO:0000256" key="12">
    <source>
        <dbReference type="ARBA" id="ARBA00023136"/>
    </source>
</evidence>
<keyword evidence="7" id="KW-0808">Transferase</keyword>
<dbReference type="Gene3D" id="3.40.50.12610">
    <property type="match status" value="1"/>
</dbReference>
<dbReference type="InterPro" id="IPR003674">
    <property type="entry name" value="Oligo_trans_STT3"/>
</dbReference>
<feature type="transmembrane region" description="Helical" evidence="14">
    <location>
        <begin position="272"/>
        <end position="291"/>
    </location>
</feature>
<evidence type="ECO:0000256" key="5">
    <source>
        <dbReference type="ARBA" id="ARBA00010810"/>
    </source>
</evidence>
<feature type="transmembrane region" description="Helical" evidence="14">
    <location>
        <begin position="160"/>
        <end position="177"/>
    </location>
</feature>
<gene>
    <name evidence="17" type="ORF">ASZ90_010157</name>
</gene>
<feature type="transmembrane region" description="Helical" evidence="14">
    <location>
        <begin position="298"/>
        <end position="318"/>
    </location>
</feature>
<evidence type="ECO:0000256" key="9">
    <source>
        <dbReference type="ARBA" id="ARBA00022723"/>
    </source>
</evidence>
<dbReference type="InterPro" id="IPR048307">
    <property type="entry name" value="STT3_N"/>
</dbReference>
<evidence type="ECO:0000256" key="14">
    <source>
        <dbReference type="SAM" id="Phobius"/>
    </source>
</evidence>
<feature type="transmembrane region" description="Helical" evidence="14">
    <location>
        <begin position="134"/>
        <end position="154"/>
    </location>
</feature>
<evidence type="ECO:0000259" key="15">
    <source>
        <dbReference type="Pfam" id="PF02516"/>
    </source>
</evidence>
<evidence type="ECO:0000256" key="13">
    <source>
        <dbReference type="ARBA" id="ARBA00023211"/>
    </source>
</evidence>
<feature type="transmembrane region" description="Helical" evidence="14">
    <location>
        <begin position="79"/>
        <end position="95"/>
    </location>
</feature>
<dbReference type="GO" id="GO:0016020">
    <property type="term" value="C:membrane"/>
    <property type="evidence" value="ECO:0007669"/>
    <property type="project" value="InterPro"/>
</dbReference>
<reference evidence="17" key="1">
    <citation type="journal article" date="2015" name="Proc. Natl. Acad. Sci. U.S.A.">
        <title>Networks of energetic and metabolic interactions define dynamics in microbial communities.</title>
        <authorList>
            <person name="Embree M."/>
            <person name="Liu J.K."/>
            <person name="Al-Bassam M.M."/>
            <person name="Zengler K."/>
        </authorList>
    </citation>
    <scope>NUCLEOTIDE SEQUENCE</scope>
</reference>
<dbReference type="InterPro" id="IPR054479">
    <property type="entry name" value="AglB-like_core"/>
</dbReference>
<feature type="domain" description="Oligosaccharyl transferase STT3 N-terminal" evidence="15">
    <location>
        <begin position="37"/>
        <end position="250"/>
    </location>
</feature>
<comment type="cofactor">
    <cofactor evidence="2">
        <name>Mg(2+)</name>
        <dbReference type="ChEBI" id="CHEBI:18420"/>
    </cofactor>
</comment>
<keyword evidence="8 14" id="KW-0812">Transmembrane</keyword>
<name>A0A0W8FIH4_9ZZZZ</name>
<evidence type="ECO:0000256" key="8">
    <source>
        <dbReference type="ARBA" id="ARBA00022692"/>
    </source>
</evidence>
<evidence type="ECO:0000256" key="1">
    <source>
        <dbReference type="ARBA" id="ARBA00001936"/>
    </source>
</evidence>
<evidence type="ECO:0000256" key="11">
    <source>
        <dbReference type="ARBA" id="ARBA00022989"/>
    </source>
</evidence>
<dbReference type="EMBL" id="LNQE01001225">
    <property type="protein sequence ID" value="KUG20115.1"/>
    <property type="molecule type" value="Genomic_DNA"/>
</dbReference>
<comment type="caution">
    <text evidence="17">The sequence shown here is derived from an EMBL/GenBank/DDBJ whole genome shotgun (WGS) entry which is preliminary data.</text>
</comment>
<evidence type="ECO:0000256" key="7">
    <source>
        <dbReference type="ARBA" id="ARBA00022679"/>
    </source>
</evidence>
<keyword evidence="6" id="KW-0328">Glycosyltransferase</keyword>
<evidence type="ECO:0000256" key="6">
    <source>
        <dbReference type="ARBA" id="ARBA00022676"/>
    </source>
</evidence>
<evidence type="ECO:0000313" key="17">
    <source>
        <dbReference type="EMBL" id="KUG20115.1"/>
    </source>
</evidence>
<keyword evidence="11 14" id="KW-1133">Transmembrane helix</keyword>
<sequence length="657" mass="70660">MITLRRRTAGALAGILLAALALRLSTFSQVFLPGGIRFIEPDAYYHMRRIVLAAGDFPGIISFDTYIDYPQGFSIGWPPLFDGIVAACAALLGLGDPSVSLVETVGALFPVVIGLLTVIPVYLIAREIFSSEEIGIAAAGILAILPAHVIASLLGFVDHHVVETFLFSLMILFHVLALRRPERLYHWSALLGAAFLAAIYSFPGAPIYVGSIGLILIGQFVLRRMRDLPSRDLLRFGAIAFGIAAAVSLVVNAAILGAAGFSQGEVSLFQPAYLFLWLGAIAAAGLLAEALSRQPWPVYAGALAGGGAAGAALIFLFARPLWNAVLGGLGYLAGRDPILGTIVEANSILFPEGSFSLVPLLDLYSVPLILAVGGLGVYLAGRRREGAFDDADLLLAGVLLISFALAVYQMRFLYVLALPVAISAGYGTVRALEALGIRDLLRPAPEAPKRKKRKNEPVRDPKRTQRAAAVAIFALILIAPTAYSAAGMQYRVAGAPSDDWIDALRFLRDETPDPGGFTDPSVTPAYGVMSFWDRGNLIIYEGKRPVVTNNFQAGIHDSVRFFTTVSEDEATAILDRRQVRYVITESMPAGGFANFLIIGGTRIEDLTYDEFYEIVNNSVYFRLHYRGGEGLSRFRQIYASPAAPGGTAAVKIFEYVP</sequence>
<comment type="cofactor">
    <cofactor evidence="1">
        <name>Mn(2+)</name>
        <dbReference type="ChEBI" id="CHEBI:29035"/>
    </cofactor>
</comment>
<organism evidence="17">
    <name type="scientific">hydrocarbon metagenome</name>
    <dbReference type="NCBI Taxonomy" id="938273"/>
    <lineage>
        <taxon>unclassified sequences</taxon>
        <taxon>metagenomes</taxon>
        <taxon>ecological metagenomes</taxon>
    </lineage>
</organism>
<feature type="transmembrane region" description="Helical" evidence="14">
    <location>
        <begin position="234"/>
        <end position="260"/>
    </location>
</feature>
<dbReference type="PANTHER" id="PTHR13872:SF1">
    <property type="entry name" value="DOLICHYL-DIPHOSPHOOLIGOSACCHARIDE--PROTEIN GLYCOSYLTRANSFERASE SUBUNIT STT3B"/>
    <property type="match status" value="1"/>
</dbReference>
<evidence type="ECO:0000256" key="10">
    <source>
        <dbReference type="ARBA" id="ARBA00022842"/>
    </source>
</evidence>
<feature type="transmembrane region" description="Helical" evidence="14">
    <location>
        <begin position="393"/>
        <end position="408"/>
    </location>
</feature>
<dbReference type="UniPathway" id="UPA00378"/>
<evidence type="ECO:0000256" key="2">
    <source>
        <dbReference type="ARBA" id="ARBA00001946"/>
    </source>
</evidence>
<feature type="transmembrane region" description="Helical" evidence="14">
    <location>
        <begin position="107"/>
        <end position="125"/>
    </location>
</feature>
<comment type="subcellular location">
    <subcellularLocation>
        <location evidence="3">Endomembrane system</location>
        <topology evidence="3">Multi-pass membrane protein</topology>
    </subcellularLocation>
</comment>
<dbReference type="Pfam" id="PF02516">
    <property type="entry name" value="STT3"/>
    <property type="match status" value="1"/>
</dbReference>
<dbReference type="Pfam" id="PF22627">
    <property type="entry name" value="AglB_core-like"/>
    <property type="match status" value="1"/>
</dbReference>
<keyword evidence="9" id="KW-0479">Metal-binding</keyword>
<dbReference type="GO" id="GO:0004576">
    <property type="term" value="F:oligosaccharyl transferase activity"/>
    <property type="evidence" value="ECO:0007669"/>
    <property type="project" value="InterPro"/>
</dbReference>
<comment type="pathway">
    <text evidence="4">Protein modification; protein glycosylation.</text>
</comment>
<dbReference type="PANTHER" id="PTHR13872">
    <property type="entry name" value="DOLICHYL-DIPHOSPHOOLIGOSACCHARIDE--PROTEIN GLYCOSYLTRANSFERASE SUBUNIT"/>
    <property type="match status" value="1"/>
</dbReference>
<feature type="transmembrane region" description="Helical" evidence="14">
    <location>
        <begin position="363"/>
        <end position="381"/>
    </location>
</feature>
<evidence type="ECO:0000256" key="3">
    <source>
        <dbReference type="ARBA" id="ARBA00004127"/>
    </source>
</evidence>
<feature type="domain" description="AglB-like core" evidence="16">
    <location>
        <begin position="499"/>
        <end position="585"/>
    </location>
</feature>
<dbReference type="GO" id="GO:0046872">
    <property type="term" value="F:metal ion binding"/>
    <property type="evidence" value="ECO:0007669"/>
    <property type="project" value="UniProtKB-KW"/>
</dbReference>
<comment type="similarity">
    <text evidence="5">Belongs to the STT3 family.</text>
</comment>
<evidence type="ECO:0000259" key="16">
    <source>
        <dbReference type="Pfam" id="PF22627"/>
    </source>
</evidence>
<feature type="transmembrane region" description="Helical" evidence="14">
    <location>
        <begin position="467"/>
        <end position="486"/>
    </location>
</feature>
<dbReference type="GO" id="GO:0012505">
    <property type="term" value="C:endomembrane system"/>
    <property type="evidence" value="ECO:0007669"/>
    <property type="project" value="UniProtKB-SubCell"/>
</dbReference>
<keyword evidence="12 14" id="KW-0472">Membrane</keyword>
<evidence type="ECO:0000256" key="4">
    <source>
        <dbReference type="ARBA" id="ARBA00004922"/>
    </source>
</evidence>
<evidence type="ECO:0008006" key="18">
    <source>
        <dbReference type="Google" id="ProtNLM"/>
    </source>
</evidence>
<accession>A0A0W8FIH4</accession>